<dbReference type="Proteomes" id="UP000326396">
    <property type="component" value="Linkage Group LG6"/>
</dbReference>
<dbReference type="GO" id="GO:0000287">
    <property type="term" value="F:magnesium ion binding"/>
    <property type="evidence" value="ECO:0007669"/>
    <property type="project" value="InterPro"/>
</dbReference>
<comment type="cofactor">
    <cofactor evidence="1">
        <name>Mg(2+)</name>
        <dbReference type="ChEBI" id="CHEBI:18420"/>
    </cofactor>
</comment>
<name>A0A5N6MBR5_9ASTR</name>
<feature type="domain" description="Terpene synthase N-terminal" evidence="5">
    <location>
        <begin position="7"/>
        <end position="69"/>
    </location>
</feature>
<protein>
    <recommendedName>
        <fullName evidence="9">Terpene synthase metal-binding domain-containing protein</fullName>
    </recommendedName>
</protein>
<evidence type="ECO:0000259" key="6">
    <source>
        <dbReference type="Pfam" id="PF03936"/>
    </source>
</evidence>
<dbReference type="PANTHER" id="PTHR31225:SF196">
    <property type="entry name" value="TERPENOID CYCLASES_PROTEIN PRENYLTRANSFERASE ALPHA-ALPHA TOROID-RELATED"/>
    <property type="match status" value="1"/>
</dbReference>
<sequence>MAALNDETKHADLLKLVNDIQRLGMAYCFEQEINQALHHIYIAYGDDWNHGSDSLWFRLLRQQGFYVSCGFYFEPQYSCSRIFLTKVITIAAIFDDTSDIFGTFVGMGEIASEEVFKWALTFPPLVKDASLITRLMDDIMGHKEDLQRKHVMSTLECYMKEHRVEEEYVYDLFKQCIEDAWKDKNRELLMCKDVPMVLKTRVLNLARVIEIFYKYDDTLKNVGQELKDNIKSCFVNAMSV</sequence>
<evidence type="ECO:0000259" key="5">
    <source>
        <dbReference type="Pfam" id="PF01397"/>
    </source>
</evidence>
<dbReference type="Pfam" id="PF03936">
    <property type="entry name" value="Terpene_synth_C"/>
    <property type="match status" value="1"/>
</dbReference>
<dbReference type="InterPro" id="IPR008930">
    <property type="entry name" value="Terpenoid_cyclase/PrenylTrfase"/>
</dbReference>
<dbReference type="AlphaFoldDB" id="A0A5N6MBR5"/>
<dbReference type="EMBL" id="SZYD01000016">
    <property type="protein sequence ID" value="KAD3338095.1"/>
    <property type="molecule type" value="Genomic_DNA"/>
</dbReference>
<dbReference type="InterPro" id="IPR005630">
    <property type="entry name" value="Terpene_synthase_metal-bd"/>
</dbReference>
<dbReference type="Gene3D" id="1.10.600.10">
    <property type="entry name" value="Farnesyl Diphosphate Synthase"/>
    <property type="match status" value="2"/>
</dbReference>
<feature type="domain" description="Terpene synthase metal-binding" evidence="6">
    <location>
        <begin position="102"/>
        <end position="183"/>
    </location>
</feature>
<dbReference type="SUPFAM" id="SSF48576">
    <property type="entry name" value="Terpenoid synthases"/>
    <property type="match status" value="2"/>
</dbReference>
<dbReference type="InterPro" id="IPR050148">
    <property type="entry name" value="Terpene_synthase-like"/>
</dbReference>
<reference evidence="7 8" key="1">
    <citation type="submission" date="2019-05" db="EMBL/GenBank/DDBJ databases">
        <title>Mikania micrantha, genome provides insights into the molecular mechanism of rapid growth.</title>
        <authorList>
            <person name="Liu B."/>
        </authorList>
    </citation>
    <scope>NUCLEOTIDE SEQUENCE [LARGE SCALE GENOMIC DNA]</scope>
    <source>
        <strain evidence="7">NLD-2019</strain>
        <tissue evidence="7">Leaf</tissue>
    </source>
</reference>
<dbReference type="PANTHER" id="PTHR31225">
    <property type="entry name" value="OS04G0344100 PROTEIN-RELATED"/>
    <property type="match status" value="1"/>
</dbReference>
<dbReference type="InterPro" id="IPR001906">
    <property type="entry name" value="Terpene_synth_N"/>
</dbReference>
<evidence type="ECO:0008006" key="9">
    <source>
        <dbReference type="Google" id="ProtNLM"/>
    </source>
</evidence>
<gene>
    <name evidence="7" type="ORF">E3N88_33616</name>
</gene>
<evidence type="ECO:0000256" key="2">
    <source>
        <dbReference type="ARBA" id="ARBA00022723"/>
    </source>
</evidence>
<evidence type="ECO:0000313" key="7">
    <source>
        <dbReference type="EMBL" id="KAD3338095.1"/>
    </source>
</evidence>
<evidence type="ECO:0000256" key="1">
    <source>
        <dbReference type="ARBA" id="ARBA00001946"/>
    </source>
</evidence>
<dbReference type="OrthoDB" id="1877784at2759"/>
<evidence type="ECO:0000256" key="3">
    <source>
        <dbReference type="ARBA" id="ARBA00022842"/>
    </source>
</evidence>
<comment type="caution">
    <text evidence="7">The sequence shown here is derived from an EMBL/GenBank/DDBJ whole genome shotgun (WGS) entry which is preliminary data.</text>
</comment>
<evidence type="ECO:0000313" key="8">
    <source>
        <dbReference type="Proteomes" id="UP000326396"/>
    </source>
</evidence>
<dbReference type="GO" id="GO:0016114">
    <property type="term" value="P:terpenoid biosynthetic process"/>
    <property type="evidence" value="ECO:0007669"/>
    <property type="project" value="InterPro"/>
</dbReference>
<keyword evidence="8" id="KW-1185">Reference proteome</keyword>
<dbReference type="GO" id="GO:0010333">
    <property type="term" value="F:terpene synthase activity"/>
    <property type="evidence" value="ECO:0007669"/>
    <property type="project" value="InterPro"/>
</dbReference>
<keyword evidence="2" id="KW-0479">Metal-binding</keyword>
<evidence type="ECO:0000256" key="4">
    <source>
        <dbReference type="ARBA" id="ARBA00023239"/>
    </source>
</evidence>
<dbReference type="SUPFAM" id="SSF48239">
    <property type="entry name" value="Terpenoid cyclases/Protein prenyltransferases"/>
    <property type="match status" value="1"/>
</dbReference>
<dbReference type="Pfam" id="PF01397">
    <property type="entry name" value="Terpene_synth"/>
    <property type="match status" value="1"/>
</dbReference>
<organism evidence="7 8">
    <name type="scientific">Mikania micrantha</name>
    <name type="common">bitter vine</name>
    <dbReference type="NCBI Taxonomy" id="192012"/>
    <lineage>
        <taxon>Eukaryota</taxon>
        <taxon>Viridiplantae</taxon>
        <taxon>Streptophyta</taxon>
        <taxon>Embryophyta</taxon>
        <taxon>Tracheophyta</taxon>
        <taxon>Spermatophyta</taxon>
        <taxon>Magnoliopsida</taxon>
        <taxon>eudicotyledons</taxon>
        <taxon>Gunneridae</taxon>
        <taxon>Pentapetalae</taxon>
        <taxon>asterids</taxon>
        <taxon>campanulids</taxon>
        <taxon>Asterales</taxon>
        <taxon>Asteraceae</taxon>
        <taxon>Asteroideae</taxon>
        <taxon>Heliantheae alliance</taxon>
        <taxon>Eupatorieae</taxon>
        <taxon>Mikania</taxon>
    </lineage>
</organism>
<keyword evidence="3" id="KW-0460">Magnesium</keyword>
<keyword evidence="4" id="KW-0456">Lyase</keyword>
<proteinExistence type="predicted"/>
<accession>A0A5N6MBR5</accession>
<dbReference type="InterPro" id="IPR008949">
    <property type="entry name" value="Isoprenoid_synthase_dom_sf"/>
</dbReference>